<keyword evidence="8" id="KW-0129">CBS domain</keyword>
<sequence length="480" mass="52185">MPMSQGLDERSPEERQEPPDRERERERSRETDEQEARLRTVRGMLEAEEADGLAALLADWHAGDVAHLIEQSDAEERGRLVALLRPSFDAEILAYLPLDLRDEVVALLNPKELAAAVAELDTDDAVDVIQDLDDEAQQAILENLPADTRALVEEGLTFPESSAGRLMSREFISVPQFWTVGKLVDHLRAEAGNEDSALPEQFYDIFVVDPMHRVIGAVPLSRVMRSKRTVRLMDILTKDIHSFSATADQEEVARSFRRYGLVSAPVVDRAGRLIGVVTVDDVVDVIEEEAEEDMLRLGGVGEGDLYRAVLDTTKSRFSWLAINLVTAIVASVVIGFFEATIAQVVALAVLMPIVASMGGNAGTQTLTVAVRALATRELSEANAARVIGKEMLVGTANGALFALLAGGIAYLWFRDPLIGLVIGIAMIVNMMCAGLFGALIPFALHRMKIDPAVASSVFLTTVTDVVGFLAFLGLASLILL</sequence>
<evidence type="ECO:0000256" key="6">
    <source>
        <dbReference type="ARBA" id="ARBA00022989"/>
    </source>
</evidence>
<feature type="transmembrane region" description="Helical" evidence="9">
    <location>
        <begin position="418"/>
        <end position="444"/>
    </location>
</feature>
<evidence type="ECO:0000256" key="5">
    <source>
        <dbReference type="ARBA" id="ARBA00022842"/>
    </source>
</evidence>
<evidence type="ECO:0000256" key="10">
    <source>
        <dbReference type="SAM" id="MobiDB-lite"/>
    </source>
</evidence>
<dbReference type="Pfam" id="PF01769">
    <property type="entry name" value="MgtE"/>
    <property type="match status" value="1"/>
</dbReference>
<evidence type="ECO:0000313" key="13">
    <source>
        <dbReference type="Proteomes" id="UP001596456"/>
    </source>
</evidence>
<dbReference type="Pfam" id="PF00571">
    <property type="entry name" value="CBS"/>
    <property type="match status" value="1"/>
</dbReference>
<evidence type="ECO:0000256" key="1">
    <source>
        <dbReference type="ARBA" id="ARBA00004141"/>
    </source>
</evidence>
<dbReference type="RefSeq" id="WP_377355364.1">
    <property type="nucleotide sequence ID" value="NZ_JBHTCM010000003.1"/>
</dbReference>
<keyword evidence="7 9" id="KW-0472">Membrane</keyword>
<name>A0ABW2KQU4_9PROT</name>
<evidence type="ECO:0000313" key="12">
    <source>
        <dbReference type="EMBL" id="MFC7331532.1"/>
    </source>
</evidence>
<feature type="transmembrane region" description="Helical" evidence="9">
    <location>
        <begin position="391"/>
        <end position="412"/>
    </location>
</feature>
<dbReference type="EMBL" id="JBHTCM010000003">
    <property type="protein sequence ID" value="MFC7331532.1"/>
    <property type="molecule type" value="Genomic_DNA"/>
</dbReference>
<dbReference type="SMART" id="SM00116">
    <property type="entry name" value="CBS"/>
    <property type="match status" value="1"/>
</dbReference>
<keyword evidence="5 9" id="KW-0460">Magnesium</keyword>
<evidence type="ECO:0000256" key="8">
    <source>
        <dbReference type="PROSITE-ProRule" id="PRU00703"/>
    </source>
</evidence>
<keyword evidence="4 9" id="KW-0812">Transmembrane</keyword>
<gene>
    <name evidence="12" type="primary">mgtE</name>
    <name evidence="12" type="ORF">ACFQPS_00015</name>
</gene>
<comment type="subunit">
    <text evidence="9">Homodimer.</text>
</comment>
<dbReference type="PROSITE" id="PS51371">
    <property type="entry name" value="CBS"/>
    <property type="match status" value="1"/>
</dbReference>
<comment type="similarity">
    <text evidence="2 9">Belongs to the SLC41A transporter family.</text>
</comment>
<evidence type="ECO:0000256" key="3">
    <source>
        <dbReference type="ARBA" id="ARBA00022448"/>
    </source>
</evidence>
<dbReference type="SUPFAM" id="SSF54631">
    <property type="entry name" value="CBS-domain pair"/>
    <property type="match status" value="1"/>
</dbReference>
<dbReference type="InterPro" id="IPR036739">
    <property type="entry name" value="SLC41_membr_dom_sf"/>
</dbReference>
<evidence type="ECO:0000256" key="2">
    <source>
        <dbReference type="ARBA" id="ARBA00009749"/>
    </source>
</evidence>
<keyword evidence="9" id="KW-0479">Metal-binding</keyword>
<dbReference type="PANTHER" id="PTHR43773">
    <property type="entry name" value="MAGNESIUM TRANSPORTER MGTE"/>
    <property type="match status" value="1"/>
</dbReference>
<dbReference type="Gene3D" id="3.10.580.10">
    <property type="entry name" value="CBS-domain"/>
    <property type="match status" value="1"/>
</dbReference>
<organism evidence="12 13">
    <name type="scientific">Rhodocista pekingensis</name>
    <dbReference type="NCBI Taxonomy" id="201185"/>
    <lineage>
        <taxon>Bacteria</taxon>
        <taxon>Pseudomonadati</taxon>
        <taxon>Pseudomonadota</taxon>
        <taxon>Alphaproteobacteria</taxon>
        <taxon>Rhodospirillales</taxon>
        <taxon>Azospirillaceae</taxon>
        <taxon>Rhodocista</taxon>
    </lineage>
</organism>
<dbReference type="InterPro" id="IPR006668">
    <property type="entry name" value="Mg_transptr_MgtE_intracell_dom"/>
</dbReference>
<dbReference type="InterPro" id="IPR006667">
    <property type="entry name" value="SLC41_membr_dom"/>
</dbReference>
<keyword evidence="13" id="KW-1185">Reference proteome</keyword>
<dbReference type="InterPro" id="IPR046342">
    <property type="entry name" value="CBS_dom_sf"/>
</dbReference>
<feature type="region of interest" description="Disordered" evidence="10">
    <location>
        <begin position="1"/>
        <end position="36"/>
    </location>
</feature>
<dbReference type="Proteomes" id="UP001596456">
    <property type="component" value="Unassembled WGS sequence"/>
</dbReference>
<dbReference type="SMART" id="SM00924">
    <property type="entry name" value="MgtE_N"/>
    <property type="match status" value="1"/>
</dbReference>
<accession>A0ABW2KQU4</accession>
<dbReference type="SUPFAM" id="SSF158791">
    <property type="entry name" value="MgtE N-terminal domain-like"/>
    <property type="match status" value="1"/>
</dbReference>
<feature type="transmembrane region" description="Helical" evidence="9">
    <location>
        <begin position="456"/>
        <end position="479"/>
    </location>
</feature>
<evidence type="ECO:0000259" key="11">
    <source>
        <dbReference type="PROSITE" id="PS51371"/>
    </source>
</evidence>
<dbReference type="Gene3D" id="1.10.357.20">
    <property type="entry name" value="SLC41 divalent cation transporters, integral membrane domain"/>
    <property type="match status" value="1"/>
</dbReference>
<comment type="function">
    <text evidence="9">Acts as a magnesium transporter.</text>
</comment>
<dbReference type="CDD" id="cd04606">
    <property type="entry name" value="CBS_pair_Mg_transporter"/>
    <property type="match status" value="1"/>
</dbReference>
<feature type="transmembrane region" description="Helical" evidence="9">
    <location>
        <begin position="317"/>
        <end position="337"/>
    </location>
</feature>
<keyword evidence="6 9" id="KW-1133">Transmembrane helix</keyword>
<dbReference type="InterPro" id="IPR000644">
    <property type="entry name" value="CBS_dom"/>
</dbReference>
<dbReference type="InterPro" id="IPR038076">
    <property type="entry name" value="MgtE_N_sf"/>
</dbReference>
<dbReference type="PANTHER" id="PTHR43773:SF1">
    <property type="entry name" value="MAGNESIUM TRANSPORTER MGTE"/>
    <property type="match status" value="1"/>
</dbReference>
<feature type="domain" description="CBS" evidence="11">
    <location>
        <begin position="236"/>
        <end position="292"/>
    </location>
</feature>
<feature type="compositionally biased region" description="Basic and acidic residues" evidence="10">
    <location>
        <begin position="7"/>
        <end position="36"/>
    </location>
</feature>
<evidence type="ECO:0000256" key="4">
    <source>
        <dbReference type="ARBA" id="ARBA00022692"/>
    </source>
</evidence>
<dbReference type="Pfam" id="PF03448">
    <property type="entry name" value="MgtE_N"/>
    <property type="match status" value="1"/>
</dbReference>
<keyword evidence="3 9" id="KW-0813">Transport</keyword>
<feature type="transmembrane region" description="Helical" evidence="9">
    <location>
        <begin position="343"/>
        <end position="370"/>
    </location>
</feature>
<comment type="caution">
    <text evidence="12">The sequence shown here is derived from an EMBL/GenBank/DDBJ whole genome shotgun (WGS) entry which is preliminary data.</text>
</comment>
<proteinExistence type="inferred from homology"/>
<comment type="subcellular location">
    <subcellularLocation>
        <location evidence="9">Cell membrane</location>
        <topology evidence="9">Multi-pass membrane protein</topology>
    </subcellularLocation>
    <subcellularLocation>
        <location evidence="1">Membrane</location>
        <topology evidence="1">Multi-pass membrane protein</topology>
    </subcellularLocation>
</comment>
<evidence type="ECO:0000256" key="7">
    <source>
        <dbReference type="ARBA" id="ARBA00023136"/>
    </source>
</evidence>
<evidence type="ECO:0000256" key="9">
    <source>
        <dbReference type="RuleBase" id="RU362011"/>
    </source>
</evidence>
<protein>
    <recommendedName>
        <fullName evidence="9">Magnesium transporter MgtE</fullName>
    </recommendedName>
</protein>
<dbReference type="InterPro" id="IPR006669">
    <property type="entry name" value="MgtE_transporter"/>
</dbReference>
<dbReference type="NCBIfam" id="TIGR00400">
    <property type="entry name" value="mgtE"/>
    <property type="match status" value="1"/>
</dbReference>
<dbReference type="SUPFAM" id="SSF161093">
    <property type="entry name" value="MgtE membrane domain-like"/>
    <property type="match status" value="1"/>
</dbReference>
<keyword evidence="9" id="KW-1003">Cell membrane</keyword>
<reference evidence="13" key="1">
    <citation type="journal article" date="2019" name="Int. J. Syst. Evol. Microbiol.">
        <title>The Global Catalogue of Microorganisms (GCM) 10K type strain sequencing project: providing services to taxonomists for standard genome sequencing and annotation.</title>
        <authorList>
            <consortium name="The Broad Institute Genomics Platform"/>
            <consortium name="The Broad Institute Genome Sequencing Center for Infectious Disease"/>
            <person name="Wu L."/>
            <person name="Ma J."/>
        </authorList>
    </citation>
    <scope>NUCLEOTIDE SEQUENCE [LARGE SCALE GENOMIC DNA]</scope>
    <source>
        <strain evidence="13">CGMCC 1.16275</strain>
    </source>
</reference>
<dbReference type="Gene3D" id="1.25.60.10">
    <property type="entry name" value="MgtE N-terminal domain-like"/>
    <property type="match status" value="1"/>
</dbReference>